<dbReference type="RefSeq" id="WP_194453949.1">
    <property type="nucleotide sequence ID" value="NZ_CP063850.1"/>
</dbReference>
<dbReference type="InterPro" id="IPR000182">
    <property type="entry name" value="GNAT_dom"/>
</dbReference>
<feature type="domain" description="N-acetyltransferase" evidence="1">
    <location>
        <begin position="26"/>
        <end position="91"/>
    </location>
</feature>
<dbReference type="AlphaFoldDB" id="A0A7S7NYV0"/>
<dbReference type="Proteomes" id="UP000593892">
    <property type="component" value="Plasmid pPfer1"/>
</dbReference>
<dbReference type="Gene3D" id="3.40.630.30">
    <property type="match status" value="1"/>
</dbReference>
<reference evidence="2 3" key="1">
    <citation type="submission" date="2020-10" db="EMBL/GenBank/DDBJ databases">
        <title>Complete genome sequence of Paludibaculum fermentans P105T, a facultatively anaerobic acidobacterium capable of dissimilatory Fe(III) reduction.</title>
        <authorList>
            <person name="Dedysh S.N."/>
            <person name="Beletsky A.V."/>
            <person name="Kulichevskaya I.S."/>
            <person name="Mardanov A.V."/>
            <person name="Ravin N.V."/>
        </authorList>
    </citation>
    <scope>NUCLEOTIDE SEQUENCE [LARGE SCALE GENOMIC DNA]</scope>
    <source>
        <strain evidence="2 3">P105</strain>
        <plasmid evidence="2 3">pPfer1</plasmid>
    </source>
</reference>
<dbReference type="KEGG" id="pfer:IRI77_37755"/>
<dbReference type="Pfam" id="PF00583">
    <property type="entry name" value="Acetyltransf_1"/>
    <property type="match status" value="1"/>
</dbReference>
<geneLocation type="plasmid" evidence="2 3">
    <name>pPfer1</name>
</geneLocation>
<dbReference type="CDD" id="cd04301">
    <property type="entry name" value="NAT_SF"/>
    <property type="match status" value="1"/>
</dbReference>
<protein>
    <recommendedName>
        <fullName evidence="1">N-acetyltransferase domain-containing protein</fullName>
    </recommendedName>
</protein>
<proteinExistence type="predicted"/>
<accession>A0A7S7NYV0</accession>
<keyword evidence="2" id="KW-0614">Plasmid</keyword>
<dbReference type="GO" id="GO:0016747">
    <property type="term" value="F:acyltransferase activity, transferring groups other than amino-acyl groups"/>
    <property type="evidence" value="ECO:0007669"/>
    <property type="project" value="InterPro"/>
</dbReference>
<dbReference type="EMBL" id="CP063850">
    <property type="protein sequence ID" value="QOY92295.1"/>
    <property type="molecule type" value="Genomic_DNA"/>
</dbReference>
<organism evidence="2 3">
    <name type="scientific">Paludibaculum fermentans</name>
    <dbReference type="NCBI Taxonomy" id="1473598"/>
    <lineage>
        <taxon>Bacteria</taxon>
        <taxon>Pseudomonadati</taxon>
        <taxon>Acidobacteriota</taxon>
        <taxon>Terriglobia</taxon>
        <taxon>Bryobacterales</taxon>
        <taxon>Bryobacteraceae</taxon>
        <taxon>Paludibaculum</taxon>
    </lineage>
</organism>
<sequence>MASVRPVRESEIDEICAFLSTHMDPAVSRETFRNLFTYPWMTDRPNLGFVLEHEGRIVGFLSAIYADREIAGRTERFCNLSSWFVLPEFRSSSLSLLSAVHRVGDLVFTNLTARPAVQKISLAMRYQLLDTYKLFGFPGAQFWTLFRLPWPSLLFQPEQIAPLLEPAHRQFLQDHLHTACRHLLLRRGDRYCYLVWKRRVKSSVPFCEILFVSNPELLRAHFELVKLVICARGAAPAVAIDERLLGARLPLLYPYRRVTLFKASRAGRMDVDNLYSELALL</sequence>
<evidence type="ECO:0000313" key="2">
    <source>
        <dbReference type="EMBL" id="QOY92295.1"/>
    </source>
</evidence>
<evidence type="ECO:0000259" key="1">
    <source>
        <dbReference type="Pfam" id="PF00583"/>
    </source>
</evidence>
<gene>
    <name evidence="2" type="ORF">IRI77_37755</name>
</gene>
<name>A0A7S7NYV0_PALFE</name>
<evidence type="ECO:0000313" key="3">
    <source>
        <dbReference type="Proteomes" id="UP000593892"/>
    </source>
</evidence>
<dbReference type="InterPro" id="IPR016181">
    <property type="entry name" value="Acyl_CoA_acyltransferase"/>
</dbReference>
<dbReference type="SUPFAM" id="SSF55729">
    <property type="entry name" value="Acyl-CoA N-acyltransferases (Nat)"/>
    <property type="match status" value="1"/>
</dbReference>
<keyword evidence="3" id="KW-1185">Reference proteome</keyword>